<keyword evidence="2" id="KW-1185">Reference proteome</keyword>
<dbReference type="InParanoid" id="A0A409VTW6"/>
<dbReference type="Gene3D" id="3.80.10.10">
    <property type="entry name" value="Ribonuclease Inhibitor"/>
    <property type="match status" value="1"/>
</dbReference>
<evidence type="ECO:0000313" key="2">
    <source>
        <dbReference type="Proteomes" id="UP000284706"/>
    </source>
</evidence>
<name>A0A409VTW6_9AGAR</name>
<dbReference type="EMBL" id="NHYE01005564">
    <property type="protein sequence ID" value="PPQ69725.1"/>
    <property type="molecule type" value="Genomic_DNA"/>
</dbReference>
<comment type="caution">
    <text evidence="1">The sequence shown here is derived from an EMBL/GenBank/DDBJ whole genome shotgun (WGS) entry which is preliminary data.</text>
</comment>
<accession>A0A409VTW6</accession>
<organism evidence="1 2">
    <name type="scientific">Gymnopilus dilepis</name>
    <dbReference type="NCBI Taxonomy" id="231916"/>
    <lineage>
        <taxon>Eukaryota</taxon>
        <taxon>Fungi</taxon>
        <taxon>Dikarya</taxon>
        <taxon>Basidiomycota</taxon>
        <taxon>Agaricomycotina</taxon>
        <taxon>Agaricomycetes</taxon>
        <taxon>Agaricomycetidae</taxon>
        <taxon>Agaricales</taxon>
        <taxon>Agaricineae</taxon>
        <taxon>Hymenogastraceae</taxon>
        <taxon>Gymnopilus</taxon>
    </lineage>
</organism>
<evidence type="ECO:0008006" key="3">
    <source>
        <dbReference type="Google" id="ProtNLM"/>
    </source>
</evidence>
<dbReference type="OrthoDB" id="2891411at2759"/>
<proteinExistence type="predicted"/>
<dbReference type="AlphaFoldDB" id="A0A409VTW6"/>
<dbReference type="SUPFAM" id="SSF52047">
    <property type="entry name" value="RNI-like"/>
    <property type="match status" value="1"/>
</dbReference>
<protein>
    <recommendedName>
        <fullName evidence="3">F-box domain-containing protein</fullName>
    </recommendedName>
</protein>
<reference evidence="1 2" key="1">
    <citation type="journal article" date="2018" name="Evol. Lett.">
        <title>Horizontal gene cluster transfer increased hallucinogenic mushroom diversity.</title>
        <authorList>
            <person name="Reynolds H.T."/>
            <person name="Vijayakumar V."/>
            <person name="Gluck-Thaler E."/>
            <person name="Korotkin H.B."/>
            <person name="Matheny P.B."/>
            <person name="Slot J.C."/>
        </authorList>
    </citation>
    <scope>NUCLEOTIDE SEQUENCE [LARGE SCALE GENOMIC DNA]</scope>
    <source>
        <strain evidence="1 2">SRW20</strain>
    </source>
</reference>
<dbReference type="InterPro" id="IPR032675">
    <property type="entry name" value="LRR_dom_sf"/>
</dbReference>
<evidence type="ECO:0000313" key="1">
    <source>
        <dbReference type="EMBL" id="PPQ69725.1"/>
    </source>
</evidence>
<gene>
    <name evidence="1" type="ORF">CVT26_001642</name>
</gene>
<dbReference type="Proteomes" id="UP000284706">
    <property type="component" value="Unassembled WGS sequence"/>
</dbReference>
<sequence>MSITYGLNQQAMSKKRPKVEDIESSRECVSVRDKSMPTNARGLPIFPAELLLEIVAYFPRPKDLGLDDSSIPRVLYMYEAEQFAAWREAVSSLSQTCRSLRLFFRPYLWRRIEVWEGMIMPNSQRLWTPRLAIGKEHNLEIVRQLEIVTVRDPRLAQYVQIVDVDVARDHDKPVLVKLARCFALFPNLHTVKLRMLIVDKQAQSTLRTLEKAFGKYSYPQVSTAIISKWAYPFLNSCPNLRSLRWLEPSRYSPLFWRLRSDIVTILQSCRHVRNLALRAEDGEWLEDIVKCLPNLEHIVLNCDSSLINYYLESSLEPLKGLRYLRKLEIVANSLIEDDVRNAILKESDNLFALLQDGDAEARELIIRHGRNSEMKMEFIYPFRQVKSP</sequence>